<dbReference type="Gene3D" id="3.20.20.140">
    <property type="entry name" value="Metal-dependent hydrolases"/>
    <property type="match status" value="1"/>
</dbReference>
<dbReference type="InterPro" id="IPR011059">
    <property type="entry name" value="Metal-dep_hydrolase_composite"/>
</dbReference>
<organism evidence="2 3">
    <name type="scientific">Kineosporia babensis</name>
    <dbReference type="NCBI Taxonomy" id="499548"/>
    <lineage>
        <taxon>Bacteria</taxon>
        <taxon>Bacillati</taxon>
        <taxon>Actinomycetota</taxon>
        <taxon>Actinomycetes</taxon>
        <taxon>Kineosporiales</taxon>
        <taxon>Kineosporiaceae</taxon>
        <taxon>Kineosporia</taxon>
    </lineage>
</organism>
<accession>A0A9X1NKK7</accession>
<dbReference type="InterPro" id="IPR013108">
    <property type="entry name" value="Amidohydro_3"/>
</dbReference>
<dbReference type="AlphaFoldDB" id="A0A9X1NKK7"/>
<proteinExistence type="predicted"/>
<evidence type="ECO:0000259" key="1">
    <source>
        <dbReference type="Pfam" id="PF07969"/>
    </source>
</evidence>
<dbReference type="Proteomes" id="UP001138997">
    <property type="component" value="Unassembled WGS sequence"/>
</dbReference>
<dbReference type="SUPFAM" id="SSF51338">
    <property type="entry name" value="Composite domain of metallo-dependent hydrolases"/>
    <property type="match status" value="1"/>
</dbReference>
<dbReference type="PANTHER" id="PTHR22642">
    <property type="entry name" value="IMIDAZOLONEPROPIONASE"/>
    <property type="match status" value="1"/>
</dbReference>
<evidence type="ECO:0000313" key="2">
    <source>
        <dbReference type="EMBL" id="MCD5314823.1"/>
    </source>
</evidence>
<dbReference type="RefSeq" id="WP_231447627.1">
    <property type="nucleotide sequence ID" value="NZ_JAJOMB010000018.1"/>
</dbReference>
<dbReference type="Gene3D" id="3.10.310.70">
    <property type="match status" value="1"/>
</dbReference>
<name>A0A9X1NKK7_9ACTN</name>
<protein>
    <submittedName>
        <fullName evidence="2">Amidohydrolase family protein</fullName>
    </submittedName>
</protein>
<evidence type="ECO:0000313" key="3">
    <source>
        <dbReference type="Proteomes" id="UP001138997"/>
    </source>
</evidence>
<gene>
    <name evidence="2" type="ORF">LR394_28370</name>
</gene>
<dbReference type="EMBL" id="JAJOMB010000018">
    <property type="protein sequence ID" value="MCD5314823.1"/>
    <property type="molecule type" value="Genomic_DNA"/>
</dbReference>
<dbReference type="Gene3D" id="2.30.40.10">
    <property type="entry name" value="Urease, subunit C, domain 1"/>
    <property type="match status" value="1"/>
</dbReference>
<dbReference type="SUPFAM" id="SSF51556">
    <property type="entry name" value="Metallo-dependent hydrolases"/>
    <property type="match status" value="1"/>
</dbReference>
<reference evidence="2" key="1">
    <citation type="submission" date="2021-11" db="EMBL/GenBank/DDBJ databases">
        <title>Streptomyces corallinus and Kineosporia corallina sp. nov., two new coral-derived marine actinobacteria.</title>
        <authorList>
            <person name="Buangrab K."/>
            <person name="Sutthacheep M."/>
            <person name="Yeemin T."/>
            <person name="Harunari E."/>
            <person name="Igarashi Y."/>
            <person name="Sripreechasak P."/>
            <person name="Kanchanasin P."/>
            <person name="Tanasupawat S."/>
            <person name="Phongsopitanun W."/>
        </authorList>
    </citation>
    <scope>NUCLEOTIDE SEQUENCE</scope>
    <source>
        <strain evidence="2">JCM 31032</strain>
    </source>
</reference>
<dbReference type="Pfam" id="PF07969">
    <property type="entry name" value="Amidohydro_3"/>
    <property type="match status" value="1"/>
</dbReference>
<keyword evidence="3" id="KW-1185">Reference proteome</keyword>
<comment type="caution">
    <text evidence="2">The sequence shown here is derived from an EMBL/GenBank/DDBJ whole genome shotgun (WGS) entry which is preliminary data.</text>
</comment>
<dbReference type="PANTHER" id="PTHR22642:SF2">
    <property type="entry name" value="PROTEIN LONG AFTER FAR-RED 3"/>
    <property type="match status" value="1"/>
</dbReference>
<dbReference type="GO" id="GO:0016810">
    <property type="term" value="F:hydrolase activity, acting on carbon-nitrogen (but not peptide) bonds"/>
    <property type="evidence" value="ECO:0007669"/>
    <property type="project" value="InterPro"/>
</dbReference>
<dbReference type="InterPro" id="IPR032466">
    <property type="entry name" value="Metal_Hydrolase"/>
</dbReference>
<feature type="domain" description="Amidohydrolase 3" evidence="1">
    <location>
        <begin position="49"/>
        <end position="520"/>
    </location>
</feature>
<sequence>MPLPPLDLIIENADVVTLDPERPQANRIGVLHGRIVGLDEDLDGWPATEVFDAAGATVLPGLIDAHTHLQLTGQGLKAVRIDDCHSAQSALDQIAEAATSAGPDDWIEVYGYDQLRIGRHLDAVELHKAGGGRRVWVKHWSAHASVVSTAVLERAGHGPANGLLHELEQELVGAQRLPYSQTELADAIEQAARQAAAQGITTCVDAGAGGVVGSLSPADGAAFQVLVDAGRLPVRVRLMPSMDVLHQVSVHQEDGFGRGLPLGLRTGFGGEMLGLSAQKVVLDGGMSVGTARMTRPMTGLDSPGVWRDDPDQMREAIADGHVAGWQMAVHAIGDAALDLALDAIAEGQRRSPRPDARHRIEHGGAIRPDQLPRLAALGLTVVSQASFLYDYGDHYTELLGPDRADWLYRGRSLLDAGVRVVGSTDRPLPGTPLRAIQSWAERTTNSGVVLSDDVLSVRQALEAFTVHAAWLLRAEHELGRVRRGYRADLTVLGGNPLTTPIPEIAALEIRNTVLGGRIVAF</sequence>